<dbReference type="Proteomes" id="UP000032266">
    <property type="component" value="Chromosome"/>
</dbReference>
<dbReference type="KEGG" id="gsn:YC6258_01726"/>
<dbReference type="OrthoDB" id="4956084at2"/>
<proteinExistence type="predicted"/>
<dbReference type="PATRIC" id="fig|1445510.3.peg.1689"/>
<dbReference type="Pfam" id="PF05717">
    <property type="entry name" value="TnpB_IS66"/>
    <property type="match status" value="1"/>
</dbReference>
<name>A0A0C5VGR9_9GAMM</name>
<dbReference type="PANTHER" id="PTHR36455">
    <property type="match status" value="1"/>
</dbReference>
<dbReference type="AlphaFoldDB" id="A0A0C5VGR9"/>
<dbReference type="RefSeq" id="WP_044616457.1">
    <property type="nucleotide sequence ID" value="NZ_CP007142.1"/>
</dbReference>
<evidence type="ECO:0000313" key="2">
    <source>
        <dbReference type="Proteomes" id="UP000032266"/>
    </source>
</evidence>
<dbReference type="STRING" id="1445510.YC6258_01726"/>
<organism evidence="1 2">
    <name type="scientific">Gynuella sunshinyii YC6258</name>
    <dbReference type="NCBI Taxonomy" id="1445510"/>
    <lineage>
        <taxon>Bacteria</taxon>
        <taxon>Pseudomonadati</taxon>
        <taxon>Pseudomonadota</taxon>
        <taxon>Gammaproteobacteria</taxon>
        <taxon>Oceanospirillales</taxon>
        <taxon>Saccharospirillaceae</taxon>
        <taxon>Gynuella</taxon>
    </lineage>
</organism>
<keyword evidence="2" id="KW-1185">Reference proteome</keyword>
<dbReference type="InterPro" id="IPR008878">
    <property type="entry name" value="Transposase_IS66_Orf2"/>
</dbReference>
<dbReference type="HOGENOM" id="CLU_128110_0_1_6"/>
<dbReference type="EMBL" id="CP007142">
    <property type="protein sequence ID" value="AJQ93772.1"/>
    <property type="molecule type" value="Genomic_DNA"/>
</dbReference>
<gene>
    <name evidence="1" type="ORF">YC6258_01726</name>
</gene>
<dbReference type="NCBIfam" id="NF033819">
    <property type="entry name" value="IS66_TnpB"/>
    <property type="match status" value="1"/>
</dbReference>
<reference evidence="1 2" key="1">
    <citation type="submission" date="2014-01" db="EMBL/GenBank/DDBJ databases">
        <title>Full genme sequencing of cellulolytic bacterium Gynuella sunshinyii YC6258T gen. nov., sp. nov.</title>
        <authorList>
            <person name="Khan H."/>
            <person name="Chung E.J."/>
            <person name="Chung Y.R."/>
        </authorList>
    </citation>
    <scope>NUCLEOTIDE SEQUENCE [LARGE SCALE GENOMIC DNA]</scope>
    <source>
        <strain evidence="1 2">YC6258</strain>
    </source>
</reference>
<evidence type="ECO:0000313" key="1">
    <source>
        <dbReference type="EMBL" id="AJQ93772.1"/>
    </source>
</evidence>
<dbReference type="PANTHER" id="PTHR36455:SF1">
    <property type="entry name" value="BLR8292 PROTEIN"/>
    <property type="match status" value="1"/>
</dbReference>
<sequence length="118" mass="13962">MIQWPDSVPIYLHRDLVDFRKAINGLAVMVSEEMALDVYHQALFVFCNKTRTQLKVLYWDSTGFVLWQKRLEKDRFKWPKKDPLAVVSISIEQWRWLLRGVDIAKLTPHQSLTFTEVA</sequence>
<protein>
    <submittedName>
        <fullName evidence="1">Transposase</fullName>
    </submittedName>
</protein>
<accession>A0A0C5VGR9</accession>